<evidence type="ECO:0000313" key="1">
    <source>
        <dbReference type="EMBL" id="KAJ3534203.1"/>
    </source>
</evidence>
<reference evidence="1" key="1">
    <citation type="submission" date="2022-07" db="EMBL/GenBank/DDBJ databases">
        <title>Genome Sequence of Phlebia brevispora.</title>
        <authorList>
            <person name="Buettner E."/>
        </authorList>
    </citation>
    <scope>NUCLEOTIDE SEQUENCE</scope>
    <source>
        <strain evidence="1">MPL23</strain>
    </source>
</reference>
<sequence>MPRARSLRSLTISRRRNTSPGPPSPTFSETTNASAMNFGPDGPEKIITRADLKASVQAYSDLLDKCAGYRAALMSMSRATALFADTMETCATLKGPNYESGTRLQAASGLHHLMGNHWHLMAETLDKQFEKPLRQHLENYRSIVAERSASYEKALREKSRIIQQTERDNMHKKGRNLQSFREALTVLQRQVDELDDLKVQHYQEIVEHEEEVWDVVQTKICVVVRSTLDVFDRFTSKASDPVIEPMLQAVPDPFDTYGPPPAEDKIFSILPPLSVMANAPSSSPSPITSSTPELESDGTTSGKSSWTNPAGGFFPESTAAWAEVTTSPVSSPPSSMPGSMPASPPIGSPSISPPTVNRRHSYPIAPVPISHAPRKSESKLRSVLAVIDESRGYMNGDSGENTPIVSSTSETQSENSGSTLIAPGKSSSDAAEAPWASTGLNLPSRPELSHEDDITPRNSVLRPLSPSSPPPPDTPIARRSRSPQSDDTAIPIS</sequence>
<protein>
    <submittedName>
        <fullName evidence="1">Uncharacterized protein</fullName>
    </submittedName>
</protein>
<gene>
    <name evidence="1" type="ORF">NM688_g7171</name>
</gene>
<dbReference type="Proteomes" id="UP001148662">
    <property type="component" value="Unassembled WGS sequence"/>
</dbReference>
<dbReference type="EMBL" id="JANHOG010001622">
    <property type="protein sequence ID" value="KAJ3534203.1"/>
    <property type="molecule type" value="Genomic_DNA"/>
</dbReference>
<name>A0ACC1S8A3_9APHY</name>
<evidence type="ECO:0000313" key="2">
    <source>
        <dbReference type="Proteomes" id="UP001148662"/>
    </source>
</evidence>
<organism evidence="1 2">
    <name type="scientific">Phlebia brevispora</name>
    <dbReference type="NCBI Taxonomy" id="194682"/>
    <lineage>
        <taxon>Eukaryota</taxon>
        <taxon>Fungi</taxon>
        <taxon>Dikarya</taxon>
        <taxon>Basidiomycota</taxon>
        <taxon>Agaricomycotina</taxon>
        <taxon>Agaricomycetes</taxon>
        <taxon>Polyporales</taxon>
        <taxon>Meruliaceae</taxon>
        <taxon>Phlebia</taxon>
    </lineage>
</organism>
<comment type="caution">
    <text evidence="1">The sequence shown here is derived from an EMBL/GenBank/DDBJ whole genome shotgun (WGS) entry which is preliminary data.</text>
</comment>
<proteinExistence type="predicted"/>
<keyword evidence="2" id="KW-1185">Reference proteome</keyword>
<accession>A0ACC1S8A3</accession>